<dbReference type="InterPro" id="IPR012337">
    <property type="entry name" value="RNaseH-like_sf"/>
</dbReference>
<dbReference type="AlphaFoldDB" id="A0A1Y2B758"/>
<reference evidence="1 2" key="1">
    <citation type="submission" date="2016-07" db="EMBL/GenBank/DDBJ databases">
        <title>Pervasive Adenine N6-methylation of Active Genes in Fungi.</title>
        <authorList>
            <consortium name="DOE Joint Genome Institute"/>
            <person name="Mondo S.J."/>
            <person name="Dannebaum R.O."/>
            <person name="Kuo R.C."/>
            <person name="Labutti K."/>
            <person name="Haridas S."/>
            <person name="Kuo A."/>
            <person name="Salamov A."/>
            <person name="Ahrendt S.R."/>
            <person name="Lipzen A."/>
            <person name="Sullivan W."/>
            <person name="Andreopoulos W.B."/>
            <person name="Clum A."/>
            <person name="Lindquist E."/>
            <person name="Daum C."/>
            <person name="Ramamoorthy G.K."/>
            <person name="Gryganskyi A."/>
            <person name="Culley D."/>
            <person name="Magnuson J.K."/>
            <person name="James T.Y."/>
            <person name="O'Malley M.A."/>
            <person name="Stajich J.E."/>
            <person name="Spatafora J.W."/>
            <person name="Visel A."/>
            <person name="Grigoriev I.V."/>
        </authorList>
    </citation>
    <scope>NUCLEOTIDE SEQUENCE [LARGE SCALE GENOMIC DNA]</scope>
    <source>
        <strain evidence="1 2">JEL800</strain>
    </source>
</reference>
<accession>A0A1Y2B758</accession>
<proteinExistence type="predicted"/>
<dbReference type="InterPro" id="IPR036397">
    <property type="entry name" value="RNaseH_sf"/>
</dbReference>
<name>A0A1Y2B758_9FUNG</name>
<protein>
    <submittedName>
        <fullName evidence="1">Ribonuclease H-like protein</fullName>
    </submittedName>
</protein>
<dbReference type="PANTHER" id="PTHR28072:SF1">
    <property type="entry name" value="CRUCIFORM CUTTING ENDONUCLEASE 1, MITOCHONDRIAL-RELATED"/>
    <property type="match status" value="1"/>
</dbReference>
<evidence type="ECO:0000313" key="1">
    <source>
        <dbReference type="EMBL" id="ORY30516.1"/>
    </source>
</evidence>
<dbReference type="SUPFAM" id="SSF53098">
    <property type="entry name" value="Ribonuclease H-like"/>
    <property type="match status" value="1"/>
</dbReference>
<dbReference type="InterPro" id="IPR039197">
    <property type="entry name" value="Mrs1/Cce1"/>
</dbReference>
<dbReference type="Proteomes" id="UP000193642">
    <property type="component" value="Unassembled WGS sequence"/>
</dbReference>
<keyword evidence="2" id="KW-1185">Reference proteome</keyword>
<evidence type="ECO:0000313" key="2">
    <source>
        <dbReference type="Proteomes" id="UP000193642"/>
    </source>
</evidence>
<dbReference type="OrthoDB" id="5552842at2759"/>
<dbReference type="PANTHER" id="PTHR28072">
    <property type="entry name" value="CRUCIFORM CUTTING ENDONUCLEASE 1, MITOCHONDRIAL-RELATED"/>
    <property type="match status" value="1"/>
</dbReference>
<dbReference type="Gene3D" id="3.30.420.10">
    <property type="entry name" value="Ribonuclease H-like superfamily/Ribonuclease H"/>
    <property type="match status" value="1"/>
</dbReference>
<dbReference type="STRING" id="329046.A0A1Y2B758"/>
<dbReference type="GO" id="GO:0003676">
    <property type="term" value="F:nucleic acid binding"/>
    <property type="evidence" value="ECO:0007669"/>
    <property type="project" value="InterPro"/>
</dbReference>
<comment type="caution">
    <text evidence="1">The sequence shown here is derived from an EMBL/GenBank/DDBJ whole genome shotgun (WGS) entry which is preliminary data.</text>
</comment>
<gene>
    <name evidence="1" type="ORF">BCR33DRAFT_857355</name>
</gene>
<organism evidence="1 2">
    <name type="scientific">Rhizoclosmatium globosum</name>
    <dbReference type="NCBI Taxonomy" id="329046"/>
    <lineage>
        <taxon>Eukaryota</taxon>
        <taxon>Fungi</taxon>
        <taxon>Fungi incertae sedis</taxon>
        <taxon>Chytridiomycota</taxon>
        <taxon>Chytridiomycota incertae sedis</taxon>
        <taxon>Chytridiomycetes</taxon>
        <taxon>Chytridiales</taxon>
        <taxon>Chytriomycetaceae</taxon>
        <taxon>Rhizoclosmatium</taxon>
    </lineage>
</organism>
<dbReference type="EMBL" id="MCGO01000082">
    <property type="protein sequence ID" value="ORY30516.1"/>
    <property type="molecule type" value="Genomic_DNA"/>
</dbReference>
<sequence length="244" mass="26377">MRLCGIASLGATKKDDLASTIARHLFNAANSKHPSHVLAIDIGFVNLGHARISRTNLAKGKGKGKGSALCLDSWAVSQVDSLDVPYWPPRLAANLDAFLGGVVGVAGERGLSMKETACVIERQHWKPTTCTSQSVVRCAGLEAMLFGIMSSRSMNVCSVAAAKVAEWHSLESGKKKKQSAVDRVHEIIGKGTVIEVPKHLADKFKSEKKKDDMADALLIGLTYCEWLENTNAELQKHSDTLKLK</sequence>